<dbReference type="Proteomes" id="UP000265180">
    <property type="component" value="Chromosome 24"/>
</dbReference>
<reference evidence="1" key="4">
    <citation type="submission" date="2025-09" db="UniProtKB">
        <authorList>
            <consortium name="Ensembl"/>
        </authorList>
    </citation>
    <scope>IDENTIFICATION</scope>
    <source>
        <strain evidence="1">HNI</strain>
    </source>
</reference>
<protein>
    <submittedName>
        <fullName evidence="1">Uncharacterized protein</fullName>
    </submittedName>
</protein>
<evidence type="ECO:0000313" key="1">
    <source>
        <dbReference type="Ensembl" id="ENSORLP00020016533.1"/>
    </source>
</evidence>
<reference evidence="1 2" key="2">
    <citation type="submission" date="2017-04" db="EMBL/GenBank/DDBJ databases">
        <title>CpG methylation of centromeres and impact of large insertions on vertebrate speciation.</title>
        <authorList>
            <person name="Ichikawa K."/>
            <person name="Yoshimura J."/>
            <person name="Morishita S."/>
        </authorList>
    </citation>
    <scope>NUCLEOTIDE SEQUENCE</scope>
    <source>
        <strain evidence="1 2">HNI</strain>
    </source>
</reference>
<organism evidence="1 2">
    <name type="scientific">Oryzias latipes</name>
    <name type="common">Japanese rice fish</name>
    <name type="synonym">Japanese killifish</name>
    <dbReference type="NCBI Taxonomy" id="8090"/>
    <lineage>
        <taxon>Eukaryota</taxon>
        <taxon>Metazoa</taxon>
        <taxon>Chordata</taxon>
        <taxon>Craniata</taxon>
        <taxon>Vertebrata</taxon>
        <taxon>Euteleostomi</taxon>
        <taxon>Actinopterygii</taxon>
        <taxon>Neopterygii</taxon>
        <taxon>Teleostei</taxon>
        <taxon>Neoteleostei</taxon>
        <taxon>Acanthomorphata</taxon>
        <taxon>Ovalentaria</taxon>
        <taxon>Atherinomorphae</taxon>
        <taxon>Beloniformes</taxon>
        <taxon>Adrianichthyidae</taxon>
        <taxon>Oryziinae</taxon>
        <taxon>Oryzias</taxon>
    </lineage>
</organism>
<proteinExistence type="predicted"/>
<dbReference type="AlphaFoldDB" id="A0A3P9L751"/>
<reference evidence="1" key="3">
    <citation type="submission" date="2025-08" db="UniProtKB">
        <authorList>
            <consortium name="Ensembl"/>
        </authorList>
    </citation>
    <scope>IDENTIFICATION</scope>
    <source>
        <strain evidence="1">HNI</strain>
    </source>
</reference>
<reference key="1">
    <citation type="journal article" date="2007" name="Nature">
        <title>The medaka draft genome and insights into vertebrate genome evolution.</title>
        <authorList>
            <person name="Kasahara M."/>
            <person name="Naruse K."/>
            <person name="Sasaki S."/>
            <person name="Nakatani Y."/>
            <person name="Qu W."/>
            <person name="Ahsan B."/>
            <person name="Yamada T."/>
            <person name="Nagayasu Y."/>
            <person name="Doi K."/>
            <person name="Kasai Y."/>
            <person name="Jindo T."/>
            <person name="Kobayashi D."/>
            <person name="Shimada A."/>
            <person name="Toyoda A."/>
            <person name="Kuroki Y."/>
            <person name="Fujiyama A."/>
            <person name="Sasaki T."/>
            <person name="Shimizu A."/>
            <person name="Asakawa S."/>
            <person name="Shimizu N."/>
            <person name="Hashimoto S."/>
            <person name="Yang J."/>
            <person name="Lee Y."/>
            <person name="Matsushima K."/>
            <person name="Sugano S."/>
            <person name="Sakaizumi M."/>
            <person name="Narita T."/>
            <person name="Ohishi K."/>
            <person name="Haga S."/>
            <person name="Ohta F."/>
            <person name="Nomoto H."/>
            <person name="Nogata K."/>
            <person name="Morishita T."/>
            <person name="Endo T."/>
            <person name="Shin-I T."/>
            <person name="Takeda H."/>
            <person name="Morishita S."/>
            <person name="Kohara Y."/>
        </authorList>
    </citation>
    <scope>NUCLEOTIDE SEQUENCE [LARGE SCALE GENOMIC DNA]</scope>
    <source>
        <strain>Hd-rR</strain>
    </source>
</reference>
<sequence>MLIISMITLNYFVNCAIQINLPCLGRCLITTTISSIVIGLSRHSISMFYSLHVTVF</sequence>
<accession>A0A3P9L751</accession>
<dbReference type="Ensembl" id="ENSORLT00020024837.1">
    <property type="protein sequence ID" value="ENSORLP00020016533.1"/>
    <property type="gene ID" value="ENSORLG00020000476.1"/>
</dbReference>
<evidence type="ECO:0000313" key="2">
    <source>
        <dbReference type="Proteomes" id="UP000265180"/>
    </source>
</evidence>
<name>A0A3P9L751_ORYLA</name>